<evidence type="ECO:0000313" key="8">
    <source>
        <dbReference type="EMBL" id="KKR78381.1"/>
    </source>
</evidence>
<organism evidence="8 9">
    <name type="scientific">Candidatus Curtissbacteria bacterium GW2011_GWA1_40_9</name>
    <dbReference type="NCBI Taxonomy" id="1618408"/>
    <lineage>
        <taxon>Bacteria</taxon>
        <taxon>Candidatus Curtissiibacteriota</taxon>
    </lineage>
</organism>
<dbReference type="InterPro" id="IPR008254">
    <property type="entry name" value="Flavodoxin/NO_synth"/>
</dbReference>
<keyword evidence="6" id="KW-0249">Electron transport</keyword>
<dbReference type="PROSITE" id="PS50902">
    <property type="entry name" value="FLAVODOXIN_LIKE"/>
    <property type="match status" value="1"/>
</dbReference>
<evidence type="ECO:0000256" key="5">
    <source>
        <dbReference type="ARBA" id="ARBA00022643"/>
    </source>
</evidence>
<dbReference type="EMBL" id="LBZV01000001">
    <property type="protein sequence ID" value="KKR78381.1"/>
    <property type="molecule type" value="Genomic_DNA"/>
</dbReference>
<comment type="similarity">
    <text evidence="2">Belongs to the flavodoxin family.</text>
</comment>
<dbReference type="InterPro" id="IPR029039">
    <property type="entry name" value="Flavoprotein-like_sf"/>
</dbReference>
<accession>A0A0G0TU66</accession>
<protein>
    <submittedName>
        <fullName evidence="8">YkuP protein</fullName>
    </submittedName>
</protein>
<evidence type="ECO:0000256" key="4">
    <source>
        <dbReference type="ARBA" id="ARBA00022630"/>
    </source>
</evidence>
<dbReference type="AlphaFoldDB" id="A0A0G0TU66"/>
<dbReference type="STRING" id="1618408.UU23_C0001G0145"/>
<evidence type="ECO:0000256" key="2">
    <source>
        <dbReference type="ARBA" id="ARBA00005267"/>
    </source>
</evidence>
<keyword evidence="5" id="KW-0288">FMN</keyword>
<gene>
    <name evidence="8" type="ORF">UU23_C0001G0145</name>
</gene>
<keyword evidence="3" id="KW-0813">Transport</keyword>
<dbReference type="PANTHER" id="PTHR42809:SF1">
    <property type="entry name" value="FLAVODOXIN 1"/>
    <property type="match status" value="1"/>
</dbReference>
<dbReference type="Pfam" id="PF00258">
    <property type="entry name" value="Flavodoxin_1"/>
    <property type="match status" value="1"/>
</dbReference>
<evidence type="ECO:0000256" key="3">
    <source>
        <dbReference type="ARBA" id="ARBA00022448"/>
    </source>
</evidence>
<dbReference type="GO" id="GO:0010181">
    <property type="term" value="F:FMN binding"/>
    <property type="evidence" value="ECO:0007669"/>
    <property type="project" value="InterPro"/>
</dbReference>
<dbReference type="InterPro" id="IPR050619">
    <property type="entry name" value="Flavodoxin"/>
</dbReference>
<proteinExistence type="inferred from homology"/>
<dbReference type="SUPFAM" id="SSF52218">
    <property type="entry name" value="Flavoproteins"/>
    <property type="match status" value="1"/>
</dbReference>
<reference evidence="8 9" key="1">
    <citation type="journal article" date="2015" name="Nature">
        <title>rRNA introns, odd ribosomes, and small enigmatic genomes across a large radiation of phyla.</title>
        <authorList>
            <person name="Brown C.T."/>
            <person name="Hug L.A."/>
            <person name="Thomas B.C."/>
            <person name="Sharon I."/>
            <person name="Castelle C.J."/>
            <person name="Singh A."/>
            <person name="Wilkins M.J."/>
            <person name="Williams K.H."/>
            <person name="Banfield J.F."/>
        </authorList>
    </citation>
    <scope>NUCLEOTIDE SEQUENCE [LARGE SCALE GENOMIC DNA]</scope>
</reference>
<dbReference type="PANTHER" id="PTHR42809">
    <property type="entry name" value="FLAVODOXIN 2"/>
    <property type="match status" value="1"/>
</dbReference>
<evidence type="ECO:0000313" key="9">
    <source>
        <dbReference type="Proteomes" id="UP000034292"/>
    </source>
</evidence>
<feature type="domain" description="Flavodoxin-like" evidence="7">
    <location>
        <begin position="3"/>
        <end position="144"/>
    </location>
</feature>
<name>A0A0G0TU66_9BACT</name>
<evidence type="ECO:0000256" key="6">
    <source>
        <dbReference type="ARBA" id="ARBA00022982"/>
    </source>
</evidence>
<evidence type="ECO:0000256" key="1">
    <source>
        <dbReference type="ARBA" id="ARBA00001917"/>
    </source>
</evidence>
<comment type="caution">
    <text evidence="8">The sequence shown here is derived from an EMBL/GenBank/DDBJ whole genome shotgun (WGS) entry which is preliminary data.</text>
</comment>
<evidence type="ECO:0000259" key="7">
    <source>
        <dbReference type="PROSITE" id="PS50902"/>
    </source>
</evidence>
<dbReference type="Proteomes" id="UP000034292">
    <property type="component" value="Unassembled WGS sequence"/>
</dbReference>
<comment type="cofactor">
    <cofactor evidence="1">
        <name>FMN</name>
        <dbReference type="ChEBI" id="CHEBI:58210"/>
    </cofactor>
</comment>
<keyword evidence="4" id="KW-0285">Flavoprotein</keyword>
<sequence>MNVYLIYASTSGNVEITIEFIAKLLSYMGFETKLIRSEQTNIGIIVKNNKFVFATSTWDHGKINPFFVNLFESMQKHNFQNKQAAFLGLGDRRYEPVFFCRAIDQIRDLWLEKGGQAVLPTLKIQGEPYDQLPTIVAPWANLLARTWAYKND</sequence>
<dbReference type="Gene3D" id="3.40.50.360">
    <property type="match status" value="1"/>
</dbReference>